<evidence type="ECO:0000313" key="3">
    <source>
        <dbReference type="Proteomes" id="UP001612915"/>
    </source>
</evidence>
<name>A0ABW8AMK8_9ACTN</name>
<accession>A0ABW8AMK8</accession>
<dbReference type="RefSeq" id="WP_398278347.1">
    <property type="nucleotide sequence ID" value="NZ_JBITLV010000002.1"/>
</dbReference>
<keyword evidence="3" id="KW-1185">Reference proteome</keyword>
<organism evidence="2 3">
    <name type="scientific">Spongisporangium articulatum</name>
    <dbReference type="NCBI Taxonomy" id="3362603"/>
    <lineage>
        <taxon>Bacteria</taxon>
        <taxon>Bacillati</taxon>
        <taxon>Actinomycetota</taxon>
        <taxon>Actinomycetes</taxon>
        <taxon>Kineosporiales</taxon>
        <taxon>Kineosporiaceae</taxon>
        <taxon>Spongisporangium</taxon>
    </lineage>
</organism>
<sequence>MSEQPLERSQQAIDEAKAAAEALPNLPDDDPDVRQEPMTSPGSTPEPDKDEDLDGE</sequence>
<protein>
    <submittedName>
        <fullName evidence="2">Uncharacterized protein</fullName>
    </submittedName>
</protein>
<dbReference type="EMBL" id="JBITLV010000002">
    <property type="protein sequence ID" value="MFI7587197.1"/>
    <property type="molecule type" value="Genomic_DNA"/>
</dbReference>
<evidence type="ECO:0000256" key="1">
    <source>
        <dbReference type="SAM" id="MobiDB-lite"/>
    </source>
</evidence>
<gene>
    <name evidence="2" type="ORF">ACIB24_09005</name>
</gene>
<feature type="compositionally biased region" description="Polar residues" evidence="1">
    <location>
        <begin position="1"/>
        <end position="11"/>
    </location>
</feature>
<proteinExistence type="predicted"/>
<reference evidence="2 3" key="1">
    <citation type="submission" date="2024-10" db="EMBL/GenBank/DDBJ databases">
        <title>The Natural Products Discovery Center: Release of the First 8490 Sequenced Strains for Exploring Actinobacteria Biosynthetic Diversity.</title>
        <authorList>
            <person name="Kalkreuter E."/>
            <person name="Kautsar S.A."/>
            <person name="Yang D."/>
            <person name="Bader C.D."/>
            <person name="Teijaro C.N."/>
            <person name="Fluegel L."/>
            <person name="Davis C.M."/>
            <person name="Simpson J.R."/>
            <person name="Lauterbach L."/>
            <person name="Steele A.D."/>
            <person name="Gui C."/>
            <person name="Meng S."/>
            <person name="Li G."/>
            <person name="Viehrig K."/>
            <person name="Ye F."/>
            <person name="Su P."/>
            <person name="Kiefer A.F."/>
            <person name="Nichols A."/>
            <person name="Cepeda A.J."/>
            <person name="Yan W."/>
            <person name="Fan B."/>
            <person name="Jiang Y."/>
            <person name="Adhikari A."/>
            <person name="Zheng C.-J."/>
            <person name="Schuster L."/>
            <person name="Cowan T.M."/>
            <person name="Smanski M.J."/>
            <person name="Chevrette M.G."/>
            <person name="De Carvalho L.P.S."/>
            <person name="Shen B."/>
        </authorList>
    </citation>
    <scope>NUCLEOTIDE SEQUENCE [LARGE SCALE GENOMIC DNA]</scope>
    <source>
        <strain evidence="2 3">NPDC049639</strain>
    </source>
</reference>
<dbReference type="Proteomes" id="UP001612915">
    <property type="component" value="Unassembled WGS sequence"/>
</dbReference>
<comment type="caution">
    <text evidence="2">The sequence shown here is derived from an EMBL/GenBank/DDBJ whole genome shotgun (WGS) entry which is preliminary data.</text>
</comment>
<feature type="region of interest" description="Disordered" evidence="1">
    <location>
        <begin position="1"/>
        <end position="56"/>
    </location>
</feature>
<evidence type="ECO:0000313" key="2">
    <source>
        <dbReference type="EMBL" id="MFI7587197.1"/>
    </source>
</evidence>